<sequence>MLEPELQSIVEQLCSDGCLQVNVYIQEIEAKDLPEVMLVLSEQQQNRVLAELKSIMAVYDQCEV</sequence>
<dbReference type="AlphaFoldDB" id="A0A3B0ZCE1"/>
<reference evidence="1" key="1">
    <citation type="submission" date="2018-06" db="EMBL/GenBank/DDBJ databases">
        <authorList>
            <person name="Zhirakovskaya E."/>
        </authorList>
    </citation>
    <scope>NUCLEOTIDE SEQUENCE</scope>
</reference>
<protein>
    <submittedName>
        <fullName evidence="1">Uncharacterized protein</fullName>
    </submittedName>
</protein>
<evidence type="ECO:0000313" key="1">
    <source>
        <dbReference type="EMBL" id="VAW91068.1"/>
    </source>
</evidence>
<name>A0A3B0ZCE1_9ZZZZ</name>
<organism evidence="1">
    <name type="scientific">hydrothermal vent metagenome</name>
    <dbReference type="NCBI Taxonomy" id="652676"/>
    <lineage>
        <taxon>unclassified sequences</taxon>
        <taxon>metagenomes</taxon>
        <taxon>ecological metagenomes</taxon>
    </lineage>
</organism>
<accession>A0A3B0ZCE1</accession>
<dbReference type="EMBL" id="UOFR01000009">
    <property type="protein sequence ID" value="VAW91068.1"/>
    <property type="molecule type" value="Genomic_DNA"/>
</dbReference>
<gene>
    <name evidence="1" type="ORF">MNBD_GAMMA21-2096</name>
</gene>
<proteinExistence type="predicted"/>